<feature type="region of interest" description="Disordered" evidence="3">
    <location>
        <begin position="444"/>
        <end position="474"/>
    </location>
</feature>
<feature type="region of interest" description="Disordered" evidence="3">
    <location>
        <begin position="343"/>
        <end position="384"/>
    </location>
</feature>
<dbReference type="InterPro" id="IPR033305">
    <property type="entry name" value="Hydin-like"/>
</dbReference>
<feature type="compositionally biased region" description="Polar residues" evidence="3">
    <location>
        <begin position="372"/>
        <end position="384"/>
    </location>
</feature>
<evidence type="ECO:0000313" key="5">
    <source>
        <dbReference type="EMBL" id="GIQ80123.1"/>
    </source>
</evidence>
<feature type="non-terminal residue" evidence="5">
    <location>
        <position position="3664"/>
    </location>
</feature>
<feature type="compositionally biased region" description="Basic and acidic residues" evidence="3">
    <location>
        <begin position="343"/>
        <end position="364"/>
    </location>
</feature>
<dbReference type="Proteomes" id="UP000265618">
    <property type="component" value="Unassembled WGS sequence"/>
</dbReference>
<proteinExistence type="predicted"/>
<feature type="region of interest" description="Disordered" evidence="3">
    <location>
        <begin position="616"/>
        <end position="653"/>
    </location>
</feature>
<feature type="compositionally biased region" description="Polar residues" evidence="3">
    <location>
        <begin position="919"/>
        <end position="928"/>
    </location>
</feature>
<protein>
    <recommendedName>
        <fullName evidence="4">Abnormal spindle-like microcephaly-associated protein ASH domain-containing protein</fullName>
    </recommendedName>
</protein>
<dbReference type="Pfam" id="PF15780">
    <property type="entry name" value="ASH"/>
    <property type="match status" value="1"/>
</dbReference>
<evidence type="ECO:0000256" key="3">
    <source>
        <dbReference type="SAM" id="MobiDB-lite"/>
    </source>
</evidence>
<feature type="region of interest" description="Disordered" evidence="3">
    <location>
        <begin position="1086"/>
        <end position="1122"/>
    </location>
</feature>
<feature type="compositionally biased region" description="Basic and acidic residues" evidence="3">
    <location>
        <begin position="444"/>
        <end position="455"/>
    </location>
</feature>
<evidence type="ECO:0000259" key="4">
    <source>
        <dbReference type="Pfam" id="PF15780"/>
    </source>
</evidence>
<organism evidence="5 6">
    <name type="scientific">Kipferlia bialata</name>
    <dbReference type="NCBI Taxonomy" id="797122"/>
    <lineage>
        <taxon>Eukaryota</taxon>
        <taxon>Metamonada</taxon>
        <taxon>Carpediemonas-like organisms</taxon>
        <taxon>Kipferlia</taxon>
    </lineage>
</organism>
<feature type="region of interest" description="Disordered" evidence="3">
    <location>
        <begin position="1820"/>
        <end position="1842"/>
    </location>
</feature>
<dbReference type="InterPro" id="IPR013783">
    <property type="entry name" value="Ig-like_fold"/>
</dbReference>
<dbReference type="PANTHER" id="PTHR23053">
    <property type="entry name" value="DLEC1 DELETED IN LUNG AND ESOPHAGEAL CANCER 1"/>
    <property type="match status" value="1"/>
</dbReference>
<dbReference type="InterPro" id="IPR031549">
    <property type="entry name" value="ASH"/>
</dbReference>
<evidence type="ECO:0000256" key="1">
    <source>
        <dbReference type="ARBA" id="ARBA00004496"/>
    </source>
</evidence>
<feature type="compositionally biased region" description="Acidic residues" evidence="3">
    <location>
        <begin position="23"/>
        <end position="40"/>
    </location>
</feature>
<feature type="region of interest" description="Disordered" evidence="3">
    <location>
        <begin position="1704"/>
        <end position="1730"/>
    </location>
</feature>
<feature type="compositionally biased region" description="Basic and acidic residues" evidence="3">
    <location>
        <begin position="1454"/>
        <end position="1464"/>
    </location>
</feature>
<comment type="subcellular location">
    <subcellularLocation>
        <location evidence="1">Cytoplasm</location>
    </subcellularLocation>
</comment>
<dbReference type="GO" id="GO:0005930">
    <property type="term" value="C:axoneme"/>
    <property type="evidence" value="ECO:0007669"/>
    <property type="project" value="TreeGrafter"/>
</dbReference>
<dbReference type="OrthoDB" id="442692at2759"/>
<evidence type="ECO:0000313" key="6">
    <source>
        <dbReference type="Proteomes" id="UP000265618"/>
    </source>
</evidence>
<feature type="region of interest" description="Disordered" evidence="3">
    <location>
        <begin position="1"/>
        <end position="44"/>
    </location>
</feature>
<evidence type="ECO:0000256" key="2">
    <source>
        <dbReference type="ARBA" id="ARBA00022490"/>
    </source>
</evidence>
<feature type="region of interest" description="Disordered" evidence="3">
    <location>
        <begin position="823"/>
        <end position="856"/>
    </location>
</feature>
<feature type="region of interest" description="Disordered" evidence="3">
    <location>
        <begin position="2243"/>
        <end position="2263"/>
    </location>
</feature>
<feature type="region of interest" description="Disordered" evidence="3">
    <location>
        <begin position="545"/>
        <end position="573"/>
    </location>
</feature>
<gene>
    <name evidence="5" type="ORF">KIPB_000870</name>
</gene>
<feature type="region of interest" description="Disordered" evidence="3">
    <location>
        <begin position="909"/>
        <end position="943"/>
    </location>
</feature>
<accession>A0A9K3CPX5</accession>
<feature type="region of interest" description="Disordered" evidence="3">
    <location>
        <begin position="754"/>
        <end position="776"/>
    </location>
</feature>
<feature type="compositionally biased region" description="Basic and acidic residues" evidence="3">
    <location>
        <begin position="462"/>
        <end position="471"/>
    </location>
</feature>
<dbReference type="GO" id="GO:1904158">
    <property type="term" value="P:axonemal central apparatus assembly"/>
    <property type="evidence" value="ECO:0007669"/>
    <property type="project" value="TreeGrafter"/>
</dbReference>
<reference evidence="5 6" key="1">
    <citation type="journal article" date="2018" name="PLoS ONE">
        <title>The draft genome of Kipferlia bialata reveals reductive genome evolution in fornicate parasites.</title>
        <authorList>
            <person name="Tanifuji G."/>
            <person name="Takabayashi S."/>
            <person name="Kume K."/>
            <person name="Takagi M."/>
            <person name="Nakayama T."/>
            <person name="Kamikawa R."/>
            <person name="Inagaki Y."/>
            <person name="Hashimoto T."/>
        </authorList>
    </citation>
    <scope>NUCLEOTIDE SEQUENCE [LARGE SCALE GENOMIC DNA]</scope>
    <source>
        <strain evidence="5">NY0173</strain>
    </source>
</reference>
<dbReference type="EMBL" id="BDIP01000108">
    <property type="protein sequence ID" value="GIQ80123.1"/>
    <property type="molecule type" value="Genomic_DNA"/>
</dbReference>
<feature type="domain" description="Abnormal spindle-like microcephaly-associated protein ASH" evidence="4">
    <location>
        <begin position="2737"/>
        <end position="2804"/>
    </location>
</feature>
<feature type="compositionally biased region" description="Basic residues" evidence="3">
    <location>
        <begin position="124"/>
        <end position="134"/>
    </location>
</feature>
<keyword evidence="2" id="KW-0963">Cytoplasm</keyword>
<name>A0A9K3CPX5_9EUKA</name>
<feature type="region of interest" description="Disordered" evidence="3">
    <location>
        <begin position="3150"/>
        <end position="3183"/>
    </location>
</feature>
<feature type="compositionally biased region" description="Basic and acidic residues" evidence="3">
    <location>
        <begin position="618"/>
        <end position="631"/>
    </location>
</feature>
<feature type="compositionally biased region" description="Basic and acidic residues" evidence="3">
    <location>
        <begin position="1994"/>
        <end position="2003"/>
    </location>
</feature>
<feature type="compositionally biased region" description="Acidic residues" evidence="3">
    <location>
        <begin position="2008"/>
        <end position="2019"/>
    </location>
</feature>
<feature type="region of interest" description="Disordered" evidence="3">
    <location>
        <begin position="1994"/>
        <end position="2019"/>
    </location>
</feature>
<feature type="compositionally biased region" description="Acidic residues" evidence="3">
    <location>
        <begin position="846"/>
        <end position="855"/>
    </location>
</feature>
<feature type="region of interest" description="Disordered" evidence="3">
    <location>
        <begin position="2285"/>
        <end position="2306"/>
    </location>
</feature>
<keyword evidence="6" id="KW-1185">Reference proteome</keyword>
<feature type="region of interest" description="Disordered" evidence="3">
    <location>
        <begin position="1008"/>
        <end position="1049"/>
    </location>
</feature>
<comment type="caution">
    <text evidence="5">The sequence shown here is derived from an EMBL/GenBank/DDBJ whole genome shotgun (WGS) entry which is preliminary data.</text>
</comment>
<dbReference type="GO" id="GO:0003341">
    <property type="term" value="P:cilium movement"/>
    <property type="evidence" value="ECO:0007669"/>
    <property type="project" value="TreeGrafter"/>
</dbReference>
<feature type="region of interest" description="Disordered" evidence="3">
    <location>
        <begin position="114"/>
        <end position="144"/>
    </location>
</feature>
<feature type="compositionally biased region" description="Acidic residues" evidence="3">
    <location>
        <begin position="3153"/>
        <end position="3163"/>
    </location>
</feature>
<feature type="region of interest" description="Disordered" evidence="3">
    <location>
        <begin position="1454"/>
        <end position="1475"/>
    </location>
</feature>
<feature type="compositionally biased region" description="Low complexity" evidence="3">
    <location>
        <begin position="2243"/>
        <end position="2253"/>
    </location>
</feature>
<sequence length="3664" mass="387827">EAERVNVLSSSQLGAETHRGDETEREEGEETEEEEEEEAVPELIPVVVAVSGPPLSGVAERAETLSTSLGLPLLPLTDVVPEDLLSASPEIKEYASEHALWKANKYTYLSPEERAQQADAPAKKAGKAGSKKGPAKGEPAENIPQPNPYLSAVFLEAVTRVMTEALSKRVEELSEGFVLVGLSDTGILPSPSATLSALSGALSLVYKRDNSDATPEADKMIEGEFLTAGEREREAQNQCTSVHPEYRLCVLSVPVAPAECRENALAIAQAEADAVSLSLATMAEERERERCATLEDEDAFARLSEAEQERIVQGRLRHKLETAQLKQRLRSLNKVVSVAQRALQRESESQQQEAEKEEREREASVAEGTGASRPSSAVGATTLSLGREAERSVVLDTLGKRINAIVSDKASLLQGVENLNTELLGAVKARLRAIAEREYLAEQELESKKEKETGKKTTARGKKGDKDKEIDESLLNMPSIPETPAALTLSEAEAEADVTDTLPAAWVSELNGARQHLLALKLESERPKIVDYVVVPTPGTPGYSSVLPVTAPKRASTTRSSRSASQAAPKVTPMTKPVSFGTLLRRDTPTLLPCALPYAEGAVDRQGTLAAVLATSVKAKEERERESQDKGKKGKGRTSRGPTPGAEEQQELEQEAYLAKCKLEEGPTEFVIPAHSTVPFAVRFRSSESVDENARDTEKERELVFETVGCPARFATRIPVKCSVTRPSVSVAIKGSTLAPAETPTVDARALQGETEAAKAKPGLPLADGESPTGGIDDNTVELAGYSFRVLRPGIPRPPAVTEAYYKGLADKEREEAAHAAKAQGKESARGGKGAKGRASSLALEADAEGEAETDAVDKEVQRLQGELIDSTKFSAELIEQTLGCAGSRVASLRVTNNSILPAHVSLSLLGHKGPGEQRSATPKTPSKSARKPPVAEADGDSSDVFDVCPKSLIVMPGESASALVSCFPSGEGKYSSVLSVATTEAQTLLIPLSVTGATPRVAATAPVAEGKEVPERPTSAAKGKGKGKAAKGGKPPKDAEEEGEEETVQLTLARLPTGSVGETVLELSNPSSLPVRWSLTGEAGKVVPTNPPAPAKTPRPGFGATTRAERDKAPEPGADGVKWVSLPESEGGAGTNIVTVTPATGVLRPNATSSVAFSYNALSEEESAVSVGLVVSRLFPRSSLPAIEDGVTLSEEVVDQLKEVTESVSAPCQKIPVSFTGEAFQVGVSVATPAPTAVSPAICELSSDVSDKCMNFGTVLVGTEHERLLVLSNTSIHRVNYKVVFGQRHSSYLQCVAVPEDPDAKKKDPKGKGGAEETAPVLFSEGTIEQPDEKTNEPGSATVNIRFSPTEALFLGSKSVCSVLFTDSETGVLLARVPVKVFAAAEFSQFIVSPQRGVSFGPLASGSVAERQFEIINTGRFPFAFNTLSLADAKTTPPPLPDVVAQAMLSKDEPVAKGKGKDAEEPEDPLSEEGTGSLEVARFVVSPANVLLQPGTDKRISVTFHSSMDSDTDQKLEEVVVFRVSGRDASIRAGPAVKDLSSPEITFLLSGSSWVPAIENRSFGAIFEEQVVLPSLGSAAGLTSTFGISEQSLKMKGVLVGETIVERIKLINPSPVAVTFCAEVEEQASTETPQGKKGAPAGVPETVECPFSVSPATLELGPEESAYVDLSFKPVSLLPVFGTFKAYVKGSAHDKAHVAAMEEAQEMEKKAAKGKAKGDKGEAPEPTPVSSAFSARQLLSVGVIAHGILPRVGVAVTGVDVEDQETETALFRRVSVGNTKTATVTITNVGSVPASYAAQIVSASTDGGLPTASAFTLRGPSNATLPPAPSAEEGQTTQATGSDAVLYIDYSPSRASKSDRSRLLVRTHNNAFEQIEIALDGSAFEALLDVTTSDPIPVKLALASEALTAMGLEATLTGDTEEKDPLPLCNAESGVAALREEQEPKDDENGCISTNVFLEDAVLPASSSGSLSYTTITLTNSSNRHCRFSFLTEEEREREAERVQAGPEDDSEGEREAEVDWEDLVCPGLRVSPAVGHIPAASSKEISVAFTGTQELCFLGNSLPVRVCPIQYGRDRQGDSLSSGWDSALRTVTFVDGQRKNERVAEPPVEESGTPEFYSLRLFGSCASAAGRPLTEADSTVVSMGKESDDANVDERPGAAGALVPFATTPVLQKRSVTLHLANRSPLCLPVHLSLFNRSDFADVGLDTYFSPSVDTLVLKAPASAVSELYKACFANTGKAAKGGKAAKAPKPSKAKAGDTGDSESTELALVYAPLQPGQHQCVLTGSIGPRPLTSGSESDAQKERDSVIPPIHLQGKAQLPLIHIEADPCDYLTAGRRDSQLPCPAEFAPHVMGAAVNRTQVIEISGRGLGLVSHGSLSVSNLTGTGYTLHLTRLDGSSPRIRGTQAKQGSLGAGEKAELKFSFTPDRKSMARKQEEAYFLIELPQFNVKVPILVVCHADEPHIELSESHVRIENVMLDKKPSSTSVTLFNRETIPFSFSVDRASLPAGLKLEPLDGTIPAKGQIPLLLTAQPTKVGQVNKSIRFNISRRSMPLYLNVKYRCYTLQVAAALLPVSDGASPIALTAKTDKTSPPTHLDLGSVHTLERITRVLRLSNQGNTPFQYSASLRIRLPDSRTRRILRDDVNLKQCRRHFSLTNTSGTVEPNGEPSDISLTFCGRDTVTIGPDVGFSLHVSITDGPQYEVLLSAKSAKPLLDLSWTRHAFGPAFLYTAGAPVATRQLLLKNCDSQSLAVELECASDVVSVDESASAILEPNESRTLTITFKPTQVRSYKETLTFVVNGLTRILCTVTGQGVPLLVHCGTRNVDLGAVPLGASGQKAVVKVIPVTNKAACVCPLKLLADSAATVPGLYLGMFNTADTDRVVRDGTRALAQIANQMQTGLTTEPTNAFLDGLPSSMDVPPNGTVSVIVFFRPYLRLDTFTESVSVLANGTIETPLFQVSGAALGLGVRLDVSRVSFGSVVMGAEVTRFIELANTGDVGTDFALESVGQILGRIIGKAHPFDITPTAGYLPPNGSISLAVRFRPASKTSYHLDNIRIAVPGYAEPLALECLGSGIKTPGVTEKLTFSCEVREEQVQTIRVNNATNVSYTVEPSLSGDAAFSVPQRLVLPPGGADLPVTFHPLRTTIHTPAAEEGEGEAEAEAAPDSQRGPATKRGQPKALTGSVFVPLSDGTAVVVELEGNSTEPGIAETLEASGPARSQLAIPISVRNWMSNTQRFRVTHEVESSVDKRALILSGPQQIDIPSLASRRYVLSLYSYAKAEVSVIVTFTAADQEYVRYKVNVAFSEPDVVSLIQLDTRCREEVAQSIRLSNPLDTALHVSAEWDNDALTVTPKAMDLAPRETRQVRVAYMPLVPSGPAATAGAPTASADTRLSFSVGVLGSETYTVRTSAAPALLCRKLALTTPLGSSVTRSVSLTSYGRATSLLTDPIEYTVSVETAASLKAAASASKGDTTARSKQSRGGKREKGGAAVASDADSLVLRDFSLPSATVSVPRCRAGEAGREFTVSVAYEPAALTASSGPTTAYLRVASPEGGAYTVPLSAVCTNPEPRGPITVPASGSGTPVPFRNVTHGVLSCVYRVDNSGFALSAAAEDVPARGTAQKLSVRYSAAGAGKGRASGRLVVVGTTADGETHTWTYYLRGSE</sequence>
<dbReference type="Gene3D" id="2.60.40.10">
    <property type="entry name" value="Immunoglobulins"/>
    <property type="match status" value="8"/>
</dbReference>
<feature type="region of interest" description="Disordered" evidence="3">
    <location>
        <begin position="3467"/>
        <end position="3492"/>
    </location>
</feature>
<feature type="compositionally biased region" description="Low complexity" evidence="3">
    <location>
        <begin position="550"/>
        <end position="570"/>
    </location>
</feature>
<feature type="compositionally biased region" description="Basic and acidic residues" evidence="3">
    <location>
        <begin position="1707"/>
        <end position="1724"/>
    </location>
</feature>
<dbReference type="PANTHER" id="PTHR23053:SF0">
    <property type="entry name" value="HYDROCEPHALUS-INDUCING PROTEIN HOMOLOG"/>
    <property type="match status" value="1"/>
</dbReference>